<evidence type="ECO:0000313" key="1">
    <source>
        <dbReference type="EMBL" id="RSX52357.1"/>
    </source>
</evidence>
<evidence type="ECO:0000313" key="2">
    <source>
        <dbReference type="Proteomes" id="UP000288607"/>
    </source>
</evidence>
<accession>A0A430FHQ6</accession>
<dbReference type="EMBL" id="QXGJ01000001">
    <property type="protein sequence ID" value="RSX52357.1"/>
    <property type="molecule type" value="Genomic_DNA"/>
</dbReference>
<keyword evidence="2" id="KW-1185">Reference proteome</keyword>
<dbReference type="AlphaFoldDB" id="A0A430FHQ6"/>
<sequence>MRPYRNMYADSEYWSTLPPPERSRHIIRTMAQQYPGRVFAGLSAAAILSLEYPWGLHADGLIYIAAPRGRSAGTHPQLRHIVLTDTPVRTVVDRIDGGRFGTLILPDPATYDGIGDVVNTMRITTPARTLVDCGLRYPFVQTLPMFDSALRRNLATREGLLELCDGLRADCGPVMRLLRYTNPLNENGGESLCYGTIIEEGFAVPELQHVFIDPDDPRVRYRADFVWHTSDGRVIVLEYDGTRKYVDPAMTNRRDVRDVVRRERAREDALRRAKVTAIIRTDYDEVIRRTPLRRKLLTAGVPMAVADPRYERRLDMHGREW</sequence>
<name>A0A430FHQ6_9BIFI</name>
<reference evidence="1 2" key="1">
    <citation type="submission" date="2018-09" db="EMBL/GenBank/DDBJ databases">
        <title>Characterization of the phylogenetic diversity of five novel species belonging to the genus Bifidobacterium.</title>
        <authorList>
            <person name="Lugli G.A."/>
            <person name="Duranti S."/>
            <person name="Milani C."/>
        </authorList>
    </citation>
    <scope>NUCLEOTIDE SEQUENCE [LARGE SCALE GENOMIC DNA]</scope>
    <source>
        <strain evidence="1 2">2028B</strain>
    </source>
</reference>
<comment type="caution">
    <text evidence="1">The sequence shown here is derived from an EMBL/GenBank/DDBJ whole genome shotgun (WGS) entry which is preliminary data.</text>
</comment>
<proteinExistence type="predicted"/>
<organism evidence="1 2">
    <name type="scientific">Bifidobacterium callimiconis</name>
    <dbReference type="NCBI Taxonomy" id="2306973"/>
    <lineage>
        <taxon>Bacteria</taxon>
        <taxon>Bacillati</taxon>
        <taxon>Actinomycetota</taxon>
        <taxon>Actinomycetes</taxon>
        <taxon>Bifidobacteriales</taxon>
        <taxon>Bifidobacteriaceae</taxon>
        <taxon>Bifidobacterium</taxon>
    </lineage>
</organism>
<gene>
    <name evidence="1" type="ORF">D2E23_0085</name>
</gene>
<dbReference type="Proteomes" id="UP000288607">
    <property type="component" value="Unassembled WGS sequence"/>
</dbReference>
<protein>
    <submittedName>
        <fullName evidence="1">CTP synthase</fullName>
    </submittedName>
</protein>